<organism evidence="1 2">
    <name type="scientific">Nocardioides pocheonensis</name>
    <dbReference type="NCBI Taxonomy" id="661485"/>
    <lineage>
        <taxon>Bacteria</taxon>
        <taxon>Bacillati</taxon>
        <taxon>Actinomycetota</taxon>
        <taxon>Actinomycetes</taxon>
        <taxon>Propionibacteriales</taxon>
        <taxon>Nocardioidaceae</taxon>
        <taxon>Nocardioides</taxon>
    </lineage>
</organism>
<comment type="caution">
    <text evidence="1">The sequence shown here is derived from an EMBL/GenBank/DDBJ whole genome shotgun (WGS) entry which is preliminary data.</text>
</comment>
<reference evidence="1 2" key="1">
    <citation type="submission" date="2018-11" db="EMBL/GenBank/DDBJ databases">
        <authorList>
            <person name="Li F."/>
        </authorList>
    </citation>
    <scope>NUCLEOTIDE SEQUENCE [LARGE SCALE GENOMIC DNA]</scope>
    <source>
        <strain evidence="1 2">Gsoil 818</strain>
    </source>
</reference>
<evidence type="ECO:0000313" key="2">
    <source>
        <dbReference type="Proteomes" id="UP000279994"/>
    </source>
</evidence>
<sequence length="102" mass="11120">MTVEPSDDPHEVLITKIASDLRERGEFVAEVAATPNQRIVDLHWASLLAGRRLGVRTRVDVQQSGSGQGGSRLRVTVVCVDRLGQVVTHVSEAARAVTARRH</sequence>
<evidence type="ECO:0000313" key="1">
    <source>
        <dbReference type="EMBL" id="RNM13297.1"/>
    </source>
</evidence>
<gene>
    <name evidence="1" type="ORF">EFL26_15910</name>
</gene>
<dbReference type="Proteomes" id="UP000279994">
    <property type="component" value="Unassembled WGS sequence"/>
</dbReference>
<dbReference type="AlphaFoldDB" id="A0A3N0GLC7"/>
<dbReference type="EMBL" id="RJSF01000041">
    <property type="protein sequence ID" value="RNM13297.1"/>
    <property type="molecule type" value="Genomic_DNA"/>
</dbReference>
<proteinExistence type="predicted"/>
<keyword evidence="2" id="KW-1185">Reference proteome</keyword>
<accession>A0A3N0GLC7</accession>
<dbReference type="RefSeq" id="WP_123223899.1">
    <property type="nucleotide sequence ID" value="NZ_RJSF01000041.1"/>
</dbReference>
<name>A0A3N0GLC7_9ACTN</name>
<protein>
    <submittedName>
        <fullName evidence="1">Uncharacterized protein</fullName>
    </submittedName>
</protein>